<keyword evidence="3" id="KW-0689">Ribosomal protein</keyword>
<protein>
    <recommendedName>
        <fullName evidence="6">Small ribosomal subunit protein bS16m</fullName>
    </recommendedName>
    <alternativeName>
        <fullName evidence="7">28S ribosomal protein S16, mitochondrial</fullName>
    </alternativeName>
</protein>
<gene>
    <name evidence="9" type="primary">109546887</name>
</gene>
<name>J3JTT9_DENPD</name>
<dbReference type="Proteomes" id="UP000019118">
    <property type="component" value="Unassembled WGS sequence"/>
</dbReference>
<evidence type="ECO:0000256" key="1">
    <source>
        <dbReference type="ARBA" id="ARBA00004173"/>
    </source>
</evidence>
<comment type="subcellular location">
    <subcellularLocation>
        <location evidence="1">Mitochondrion</location>
    </subcellularLocation>
</comment>
<dbReference type="PANTHER" id="PTHR12919">
    <property type="entry name" value="30S RIBOSOMAL PROTEIN S16"/>
    <property type="match status" value="1"/>
</dbReference>
<comment type="similarity">
    <text evidence="2">Belongs to the bacterial ribosomal protein bS16 family.</text>
</comment>
<reference evidence="8" key="1">
    <citation type="journal article" date="2012" name="Insect Biochem. Mol. Biol.">
        <title>Transcriptome and full-length cDNA resources for the mountain pine beetle, Dendroctonus ponderosae Hopkins, a major insect pest of pine forests.</title>
        <authorList>
            <person name="Keeling C.I."/>
            <person name="Henderson H."/>
            <person name="Li M."/>
            <person name="Yuen M."/>
            <person name="Clark E.L."/>
            <person name="Fraser J.D."/>
            <person name="Huber D.P."/>
            <person name="Liao N.Y."/>
            <person name="Roderick Docking T."/>
            <person name="Birol I."/>
            <person name="Chan S.K."/>
            <person name="Taylor G.A."/>
            <person name="Palmquist D."/>
            <person name="Jones S.J."/>
            <person name="Bohlmann J."/>
        </authorList>
    </citation>
    <scope>NUCLEOTIDE SEQUENCE</scope>
    <source>
        <tissue evidence="8">Pupae</tissue>
    </source>
</reference>
<evidence type="ECO:0000256" key="7">
    <source>
        <dbReference type="ARBA" id="ARBA00035438"/>
    </source>
</evidence>
<reference evidence="9" key="3">
    <citation type="submission" date="2024-08" db="UniProtKB">
        <authorList>
            <consortium name="EnsemblMetazoa"/>
        </authorList>
    </citation>
    <scope>IDENTIFICATION</scope>
</reference>
<reference evidence="10" key="2">
    <citation type="journal article" date="2013" name="Genome Biol.">
        <title>Draft genome of the mountain pine beetle, Dendroctonus ponderosae Hopkins, a major forest pest.</title>
        <authorList>
            <person name="Keeling C.I."/>
            <person name="Yuen M.M."/>
            <person name="Liao N.Y."/>
            <person name="Docking T.R."/>
            <person name="Chan S.K."/>
            <person name="Taylor G.A."/>
            <person name="Palmquist D.L."/>
            <person name="Jackman S.D."/>
            <person name="Nguyen A."/>
            <person name="Li M."/>
            <person name="Henderson H."/>
            <person name="Janes J.K."/>
            <person name="Zhao Y."/>
            <person name="Pandoh P."/>
            <person name="Moore R."/>
            <person name="Sperling F.A."/>
            <person name="Huber D.P."/>
            <person name="Birol I."/>
            <person name="Jones S.J."/>
            <person name="Bohlmann J."/>
        </authorList>
    </citation>
    <scope>NUCLEOTIDE SEQUENCE</scope>
</reference>
<dbReference type="PANTHER" id="PTHR12919:SF20">
    <property type="entry name" value="SMALL RIBOSOMAL SUBUNIT PROTEIN BS16M"/>
    <property type="match status" value="1"/>
</dbReference>
<dbReference type="FunFam" id="3.30.1320.10:FF:000004">
    <property type="entry name" value="28S ribosomal protein S16, mitochondrial"/>
    <property type="match status" value="1"/>
</dbReference>
<evidence type="ECO:0000256" key="4">
    <source>
        <dbReference type="ARBA" id="ARBA00023128"/>
    </source>
</evidence>
<evidence type="ECO:0000256" key="3">
    <source>
        <dbReference type="ARBA" id="ARBA00022980"/>
    </source>
</evidence>
<proteinExistence type="evidence at transcript level"/>
<keyword evidence="5" id="KW-0687">Ribonucleoprotein</keyword>
<keyword evidence="4" id="KW-0496">Mitochondrion</keyword>
<dbReference type="SUPFAM" id="SSF54565">
    <property type="entry name" value="Ribosomal protein S16"/>
    <property type="match status" value="1"/>
</dbReference>
<dbReference type="Pfam" id="PF00886">
    <property type="entry name" value="Ribosomal_S16"/>
    <property type="match status" value="1"/>
</dbReference>
<evidence type="ECO:0000256" key="2">
    <source>
        <dbReference type="ARBA" id="ARBA00006668"/>
    </source>
</evidence>
<dbReference type="EnsemblMetazoa" id="XM_019918053.1">
    <property type="protein sequence ID" value="XP_019773612.1"/>
    <property type="gene ID" value="LOC109546887"/>
</dbReference>
<keyword evidence="10" id="KW-1185">Reference proteome</keyword>
<evidence type="ECO:0000256" key="5">
    <source>
        <dbReference type="ARBA" id="ARBA00023274"/>
    </source>
</evidence>
<organism evidence="8">
    <name type="scientific">Dendroctonus ponderosae</name>
    <name type="common">Mountain pine beetle</name>
    <dbReference type="NCBI Taxonomy" id="77166"/>
    <lineage>
        <taxon>Eukaryota</taxon>
        <taxon>Metazoa</taxon>
        <taxon>Ecdysozoa</taxon>
        <taxon>Arthropoda</taxon>
        <taxon>Hexapoda</taxon>
        <taxon>Insecta</taxon>
        <taxon>Pterygota</taxon>
        <taxon>Neoptera</taxon>
        <taxon>Endopterygota</taxon>
        <taxon>Coleoptera</taxon>
        <taxon>Polyphaga</taxon>
        <taxon>Cucujiformia</taxon>
        <taxon>Curculionidae</taxon>
        <taxon>Scolytinae</taxon>
        <taxon>Dendroctonus</taxon>
    </lineage>
</organism>
<evidence type="ECO:0000256" key="6">
    <source>
        <dbReference type="ARBA" id="ARBA00035263"/>
    </source>
</evidence>
<dbReference type="GO" id="GO:0005743">
    <property type="term" value="C:mitochondrial inner membrane"/>
    <property type="evidence" value="ECO:0007669"/>
    <property type="project" value="UniProtKB-ARBA"/>
</dbReference>
<dbReference type="KEGG" id="dpa:109546887"/>
<dbReference type="NCBIfam" id="TIGR00002">
    <property type="entry name" value="S16"/>
    <property type="match status" value="1"/>
</dbReference>
<sequence>MLPPGSGTGIFIHNSPKVIRLLLQGCTNRPFYHIVVSVTRAHQSRPVIEQLGSYDPLPNQHDEKLVALNFERIRYWIGNGAAITTPVAQLLGLAGFYPIHPTSYMQAWRNRRTLGEKEHKVPEEPQEKLEETAS</sequence>
<dbReference type="GO" id="GO:0005763">
    <property type="term" value="C:mitochondrial small ribosomal subunit"/>
    <property type="evidence" value="ECO:0007669"/>
    <property type="project" value="TreeGrafter"/>
</dbReference>
<dbReference type="GO" id="GO:0003735">
    <property type="term" value="F:structural constituent of ribosome"/>
    <property type="evidence" value="ECO:0007669"/>
    <property type="project" value="InterPro"/>
</dbReference>
<evidence type="ECO:0000313" key="10">
    <source>
        <dbReference type="Proteomes" id="UP000019118"/>
    </source>
</evidence>
<dbReference type="OrthoDB" id="407221at2759"/>
<dbReference type="AlphaFoldDB" id="J3JTT9"/>
<dbReference type="GO" id="GO:0032543">
    <property type="term" value="P:mitochondrial translation"/>
    <property type="evidence" value="ECO:0007669"/>
    <property type="project" value="TreeGrafter"/>
</dbReference>
<dbReference type="HOGENOM" id="CLU_100590_4_1_1"/>
<accession>J3JTT9</accession>
<dbReference type="InterPro" id="IPR000307">
    <property type="entry name" value="Ribosomal_bS16"/>
</dbReference>
<evidence type="ECO:0000313" key="9">
    <source>
        <dbReference type="EnsemblMetazoa" id="XP_019773612.1"/>
    </source>
</evidence>
<dbReference type="Gene3D" id="3.30.1320.10">
    <property type="match status" value="1"/>
</dbReference>
<evidence type="ECO:0000313" key="8">
    <source>
        <dbReference type="EMBL" id="AEE61611.1"/>
    </source>
</evidence>
<dbReference type="InterPro" id="IPR023803">
    <property type="entry name" value="Ribosomal_bS16_dom_sf"/>
</dbReference>
<dbReference type="EMBL" id="BT126648">
    <property type="protein sequence ID" value="AEE61611.1"/>
    <property type="molecule type" value="mRNA"/>
</dbReference>
<dbReference type="HAMAP" id="MF_00385">
    <property type="entry name" value="Ribosomal_bS16"/>
    <property type="match status" value="1"/>
</dbReference>